<gene>
    <name evidence="1" type="ORF">OUZ56_022957</name>
</gene>
<organism evidence="1 2">
    <name type="scientific">Daphnia magna</name>
    <dbReference type="NCBI Taxonomy" id="35525"/>
    <lineage>
        <taxon>Eukaryota</taxon>
        <taxon>Metazoa</taxon>
        <taxon>Ecdysozoa</taxon>
        <taxon>Arthropoda</taxon>
        <taxon>Crustacea</taxon>
        <taxon>Branchiopoda</taxon>
        <taxon>Diplostraca</taxon>
        <taxon>Cladocera</taxon>
        <taxon>Anomopoda</taxon>
        <taxon>Daphniidae</taxon>
        <taxon>Daphnia</taxon>
    </lineage>
</organism>
<keyword evidence="2" id="KW-1185">Reference proteome</keyword>
<evidence type="ECO:0000313" key="1">
    <source>
        <dbReference type="EMBL" id="KAK4029998.1"/>
    </source>
</evidence>
<accession>A0ABR0AXZ2</accession>
<reference evidence="1 2" key="1">
    <citation type="journal article" date="2023" name="Nucleic Acids Res.">
        <title>The hologenome of Daphnia magna reveals possible DNA methylation and microbiome-mediated evolution of the host genome.</title>
        <authorList>
            <person name="Chaturvedi A."/>
            <person name="Li X."/>
            <person name="Dhandapani V."/>
            <person name="Marshall H."/>
            <person name="Kissane S."/>
            <person name="Cuenca-Cambronero M."/>
            <person name="Asole G."/>
            <person name="Calvet F."/>
            <person name="Ruiz-Romero M."/>
            <person name="Marangio P."/>
            <person name="Guigo R."/>
            <person name="Rago D."/>
            <person name="Mirbahai L."/>
            <person name="Eastwood N."/>
            <person name="Colbourne J.K."/>
            <person name="Zhou J."/>
            <person name="Mallon E."/>
            <person name="Orsini L."/>
        </authorList>
    </citation>
    <scope>NUCLEOTIDE SEQUENCE [LARGE SCALE GENOMIC DNA]</scope>
    <source>
        <strain evidence="1">LRV0_1</strain>
    </source>
</reference>
<dbReference type="Proteomes" id="UP001234178">
    <property type="component" value="Unassembled WGS sequence"/>
</dbReference>
<proteinExistence type="predicted"/>
<evidence type="ECO:0000313" key="2">
    <source>
        <dbReference type="Proteomes" id="UP001234178"/>
    </source>
</evidence>
<dbReference type="EMBL" id="JAOYFB010000039">
    <property type="protein sequence ID" value="KAK4029998.1"/>
    <property type="molecule type" value="Genomic_DNA"/>
</dbReference>
<comment type="caution">
    <text evidence="1">The sequence shown here is derived from an EMBL/GenBank/DDBJ whole genome shotgun (WGS) entry which is preliminary data.</text>
</comment>
<name>A0ABR0AXZ2_9CRUS</name>
<protein>
    <submittedName>
        <fullName evidence="1">Uncharacterized protein</fullName>
    </submittedName>
</protein>
<sequence length="332" mass="36484">MAQLRLYGIFYGELCQLASSEIQKLLATYYFWIPSCFSIAHWELVKLKLPTMLTCSLLVISTEPVKFHEFVSRDECKGCGSEGRSFSAHSSSCVSSSVKSASYSSILYCNDYQPPAQQSSFPFTLPANTRRSVPQNHYSLDCEPYVIQKIAGLKIFPVIEQRAFFFISPVIALPVAESPIITLPVAESPVITLPVAPPSPRPSPRRRIVVAPSSPRGRPVIASWSPRHRGSGSAVLPNGLYAMGGTVAQAVWLKVDRRGNAPLGTSPLVDAVMVAWGVHSRNGFHHRVSPDLSSDKSPLVAIFLMAINFYLSWGLNPRPLAWHSDAIPLSYI</sequence>